<evidence type="ECO:0008006" key="3">
    <source>
        <dbReference type="Google" id="ProtNLM"/>
    </source>
</evidence>
<organism evidence="1 2">
    <name type="scientific">Streptomyces violaceus</name>
    <name type="common">Streptomyces venezuelae</name>
    <dbReference type="NCBI Taxonomy" id="1936"/>
    <lineage>
        <taxon>Bacteria</taxon>
        <taxon>Bacillati</taxon>
        <taxon>Actinomycetota</taxon>
        <taxon>Actinomycetes</taxon>
        <taxon>Kitasatosporales</taxon>
        <taxon>Streptomycetaceae</taxon>
        <taxon>Streptomyces</taxon>
    </lineage>
</organism>
<gene>
    <name evidence="1" type="ORF">RI060_04775</name>
</gene>
<proteinExistence type="predicted"/>
<dbReference type="EMBL" id="CP134213">
    <property type="protein sequence ID" value="WND16717.1"/>
    <property type="molecule type" value="Genomic_DNA"/>
</dbReference>
<evidence type="ECO:0000313" key="2">
    <source>
        <dbReference type="Proteomes" id="UP001249394"/>
    </source>
</evidence>
<dbReference type="Proteomes" id="UP001249394">
    <property type="component" value="Chromosome"/>
</dbReference>
<keyword evidence="2" id="KW-1185">Reference proteome</keyword>
<sequence>MARQLARGMGSFFKDCGCARPTRCPHPYTIRFRNGLGKQLEEGGFDTQDDAIERLMQIYAEKKRTAPSVAEARRELGQKTVAEYAKQWRPRCTCPYPPTRSAGWSAARSMTTRKGAP</sequence>
<protein>
    <recommendedName>
        <fullName evidence="3">Integrase</fullName>
    </recommendedName>
</protein>
<name>A0ABY9U717_STRVL</name>
<reference evidence="1 2" key="1">
    <citation type="submission" date="2023-09" db="EMBL/GenBank/DDBJ databases">
        <title>The genome sequence of Streptomyces anthocyanicus.</title>
        <authorList>
            <person name="Mo P."/>
        </authorList>
    </citation>
    <scope>NUCLEOTIDE SEQUENCE [LARGE SCALE GENOMIC DNA]</scope>
    <source>
        <strain evidence="1 2">JCM 4387</strain>
    </source>
</reference>
<accession>A0ABY9U717</accession>
<evidence type="ECO:0000313" key="1">
    <source>
        <dbReference type="EMBL" id="WND16717.1"/>
    </source>
</evidence>